<feature type="transmembrane region" description="Helical" evidence="2">
    <location>
        <begin position="30"/>
        <end position="52"/>
    </location>
</feature>
<keyword evidence="2" id="KW-0472">Membrane</keyword>
<feature type="transmembrane region" description="Helical" evidence="2">
    <location>
        <begin position="226"/>
        <end position="252"/>
    </location>
</feature>
<evidence type="ECO:0000313" key="3">
    <source>
        <dbReference type="EMBL" id="PKW27186.1"/>
    </source>
</evidence>
<evidence type="ECO:0008006" key="5">
    <source>
        <dbReference type="Google" id="ProtNLM"/>
    </source>
</evidence>
<feature type="region of interest" description="Disordered" evidence="1">
    <location>
        <begin position="1"/>
        <end position="20"/>
    </location>
</feature>
<feature type="transmembrane region" description="Helical" evidence="2">
    <location>
        <begin position="319"/>
        <end position="346"/>
    </location>
</feature>
<name>A0A2N3YK06_9MICO</name>
<dbReference type="EMBL" id="PJNE01000001">
    <property type="protein sequence ID" value="PKW27186.1"/>
    <property type="molecule type" value="Genomic_DNA"/>
</dbReference>
<feature type="transmembrane region" description="Helical" evidence="2">
    <location>
        <begin position="273"/>
        <end position="299"/>
    </location>
</feature>
<evidence type="ECO:0000256" key="2">
    <source>
        <dbReference type="SAM" id="Phobius"/>
    </source>
</evidence>
<comment type="caution">
    <text evidence="3">The sequence shown here is derived from an EMBL/GenBank/DDBJ whole genome shotgun (WGS) entry which is preliminary data.</text>
</comment>
<gene>
    <name evidence="3" type="ORF">ATL31_2024</name>
</gene>
<dbReference type="Proteomes" id="UP000233781">
    <property type="component" value="Unassembled WGS sequence"/>
</dbReference>
<dbReference type="OrthoDB" id="151635at2"/>
<feature type="transmembrane region" description="Helical" evidence="2">
    <location>
        <begin position="358"/>
        <end position="378"/>
    </location>
</feature>
<dbReference type="RefSeq" id="WP_101395649.1">
    <property type="nucleotide sequence ID" value="NZ_PJNE01000001.1"/>
</dbReference>
<proteinExistence type="predicted"/>
<feature type="transmembrane region" description="Helical" evidence="2">
    <location>
        <begin position="139"/>
        <end position="157"/>
    </location>
</feature>
<keyword evidence="2" id="KW-1133">Transmembrane helix</keyword>
<keyword evidence="2" id="KW-0812">Transmembrane</keyword>
<accession>A0A2N3YK06</accession>
<organism evidence="3 4">
    <name type="scientific">Phycicoccus duodecadis</name>
    <dbReference type="NCBI Taxonomy" id="173053"/>
    <lineage>
        <taxon>Bacteria</taxon>
        <taxon>Bacillati</taxon>
        <taxon>Actinomycetota</taxon>
        <taxon>Actinomycetes</taxon>
        <taxon>Micrococcales</taxon>
        <taxon>Intrasporangiaceae</taxon>
        <taxon>Phycicoccus</taxon>
    </lineage>
</organism>
<sequence>MRDARTRVAPTPTPGRAPSRARRWLTPRPGIGLSLGVFLALQAVAAVSFARIDGAWPNGRLNWDGDHFLTLATSGYPAATPGMPVTDLQRFAFYPLYPLLVRLVSGGGRDEVLVVAPVLSLALAALGFLLAGNWMSERFGPAGPVALLVGLAAWPTFPVLQMGYTEGLAMLLLVVALRSLDERHYRLFAVAVVLVGLTRPLAAPLAVVALAHLVARYREGASRHELVTPAAVVATAGAATFLWPVTVGLITARPLVYFEAMRSFRAEGSPATFLVAGLETPWLGAILLCGLGLGVWLALRFLPPGTPTTLRVWLLVYPAYLMSVSVISSSPLRYLMLAFPFALALVSLLRRPAVRMAVLLVVVPLSVALSSSWVQTFVPATSGLLP</sequence>
<keyword evidence="4" id="KW-1185">Reference proteome</keyword>
<feature type="transmembrane region" description="Helical" evidence="2">
    <location>
        <begin position="112"/>
        <end position="132"/>
    </location>
</feature>
<dbReference type="AlphaFoldDB" id="A0A2N3YK06"/>
<evidence type="ECO:0000256" key="1">
    <source>
        <dbReference type="SAM" id="MobiDB-lite"/>
    </source>
</evidence>
<feature type="transmembrane region" description="Helical" evidence="2">
    <location>
        <begin position="187"/>
        <end position="214"/>
    </location>
</feature>
<evidence type="ECO:0000313" key="4">
    <source>
        <dbReference type="Proteomes" id="UP000233781"/>
    </source>
</evidence>
<reference evidence="3 4" key="1">
    <citation type="submission" date="2017-12" db="EMBL/GenBank/DDBJ databases">
        <title>Sequencing the genomes of 1000 Actinobacteria strains.</title>
        <authorList>
            <person name="Klenk H.-P."/>
        </authorList>
    </citation>
    <scope>NUCLEOTIDE SEQUENCE [LARGE SCALE GENOMIC DNA]</scope>
    <source>
        <strain evidence="3 4">DSM 12806</strain>
    </source>
</reference>
<protein>
    <recommendedName>
        <fullName evidence="5">Mannosyltransferase PIG-V</fullName>
    </recommendedName>
</protein>